<feature type="compositionally biased region" description="Polar residues" evidence="1">
    <location>
        <begin position="193"/>
        <end position="203"/>
    </location>
</feature>
<gene>
    <name evidence="2" type="ORF">LDAN0321_LOCUS12328</name>
</gene>
<feature type="region of interest" description="Disordered" evidence="1">
    <location>
        <begin position="178"/>
        <end position="220"/>
    </location>
</feature>
<evidence type="ECO:0000313" key="2">
    <source>
        <dbReference type="EMBL" id="CAD9587664.1"/>
    </source>
</evidence>
<dbReference type="AlphaFoldDB" id="A0A7S2KV24"/>
<name>A0A7S2KV24_9STRA</name>
<feature type="compositionally biased region" description="Basic and acidic residues" evidence="1">
    <location>
        <begin position="181"/>
        <end position="192"/>
    </location>
</feature>
<dbReference type="EMBL" id="HBGY01019446">
    <property type="protein sequence ID" value="CAD9587664.1"/>
    <property type="molecule type" value="Transcribed_RNA"/>
</dbReference>
<sequence>MTSPFEIIGADANHKSTQPIVEERKASLYRGFFGSLQEEWPMISPSITESSMLVVSQNSLADIIESDSVDAHEQRSESDFDSLPYSDLTNTINFCDEDDCEAIISWLEKNEVTAAHYQTRSYVVNYRFQFRNVDNDGISSAGISSSSIQVDALIDQIFSTFPCVKRWVDRYGYICNSSSEESPKTEPPREVRQNSPFPTTTKLSGRRKKGFENSTGSEGF</sequence>
<reference evidence="2" key="1">
    <citation type="submission" date="2021-01" db="EMBL/GenBank/DDBJ databases">
        <authorList>
            <person name="Corre E."/>
            <person name="Pelletier E."/>
            <person name="Niang G."/>
            <person name="Scheremetjew M."/>
            <person name="Finn R."/>
            <person name="Kale V."/>
            <person name="Holt S."/>
            <person name="Cochrane G."/>
            <person name="Meng A."/>
            <person name="Brown T."/>
            <person name="Cohen L."/>
        </authorList>
    </citation>
    <scope>NUCLEOTIDE SEQUENCE</scope>
    <source>
        <strain evidence="2">B650</strain>
    </source>
</reference>
<protein>
    <submittedName>
        <fullName evidence="2">Uncharacterized protein</fullName>
    </submittedName>
</protein>
<proteinExistence type="predicted"/>
<accession>A0A7S2KV24</accession>
<organism evidence="2">
    <name type="scientific">Leptocylindrus danicus</name>
    <dbReference type="NCBI Taxonomy" id="163516"/>
    <lineage>
        <taxon>Eukaryota</taxon>
        <taxon>Sar</taxon>
        <taxon>Stramenopiles</taxon>
        <taxon>Ochrophyta</taxon>
        <taxon>Bacillariophyta</taxon>
        <taxon>Coscinodiscophyceae</taxon>
        <taxon>Chaetocerotophycidae</taxon>
        <taxon>Leptocylindrales</taxon>
        <taxon>Leptocylindraceae</taxon>
        <taxon>Leptocylindrus</taxon>
    </lineage>
</organism>
<evidence type="ECO:0000256" key="1">
    <source>
        <dbReference type="SAM" id="MobiDB-lite"/>
    </source>
</evidence>